<dbReference type="Proteomes" id="UP000519897">
    <property type="component" value="Unassembled WGS sequence"/>
</dbReference>
<evidence type="ECO:0000256" key="2">
    <source>
        <dbReference type="ARBA" id="ARBA00022963"/>
    </source>
</evidence>
<dbReference type="AlphaFoldDB" id="A0A7W6LKU0"/>
<evidence type="ECO:0000313" key="7">
    <source>
        <dbReference type="Proteomes" id="UP000519897"/>
    </source>
</evidence>
<protein>
    <submittedName>
        <fullName evidence="6">Putative dienelactone hydrolase</fullName>
    </submittedName>
</protein>
<keyword evidence="1 6" id="KW-0378">Hydrolase</keyword>
<dbReference type="RefSeq" id="WP_165131107.1">
    <property type="nucleotide sequence ID" value="NZ_CP049249.1"/>
</dbReference>
<comment type="caution">
    <text evidence="6">The sequence shown here is derived from an EMBL/GenBank/DDBJ whole genome shotgun (WGS) entry which is preliminary data.</text>
</comment>
<sequence length="341" mass="37023">MFKSMLFAPGFLLITALAAHSADAIGFRETEIDQGGTRPLHISMWYPTDDDDKTEVVGENRAFLGVPAIRDAKPASMKRPLVVLSHGYSGSWRNLNWLAIELARQGYIVAAPDHPGTTTFNMDPVQSESLWERPHDLSRVIDLLEGDSTLAGKIDAGRIAAIGHSLGGWTVTALAGARFDTKRFEKDCQSNTSPHACALKNELGLSRPELEKDMRDPRVRAFVSLDLGLARGFTPESLAVLQVPALVIAAGIDVGGLPSRLETGYLADHMPDTSSSYVEIPDAMHFSFMGLCKRDAAALIEKEEPGNGVACKDGGVRNREAIHREVAYRVSGFLTEAILGR</sequence>
<feature type="domain" description="PET hydrolase/cutinase-like" evidence="5">
    <location>
        <begin position="75"/>
        <end position="175"/>
    </location>
</feature>
<dbReference type="Gene3D" id="3.40.50.1820">
    <property type="entry name" value="alpha/beta hydrolase"/>
    <property type="match status" value="1"/>
</dbReference>
<dbReference type="Pfam" id="PF12740">
    <property type="entry name" value="PETase"/>
    <property type="match status" value="1"/>
</dbReference>
<reference evidence="6 7" key="1">
    <citation type="submission" date="2020-08" db="EMBL/GenBank/DDBJ databases">
        <title>Genomic Encyclopedia of Type Strains, Phase IV (KMG-IV): sequencing the most valuable type-strain genomes for metagenomic binning, comparative biology and taxonomic classification.</title>
        <authorList>
            <person name="Goeker M."/>
        </authorList>
    </citation>
    <scope>NUCLEOTIDE SEQUENCE [LARGE SCALE GENOMIC DNA]</scope>
    <source>
        <strain evidence="6 7">DSM 29514</strain>
    </source>
</reference>
<dbReference type="GO" id="GO:0016042">
    <property type="term" value="P:lipid catabolic process"/>
    <property type="evidence" value="ECO:0007669"/>
    <property type="project" value="UniProtKB-KW"/>
</dbReference>
<gene>
    <name evidence="6" type="ORF">GGQ72_004812</name>
</gene>
<keyword evidence="4" id="KW-0732">Signal</keyword>
<evidence type="ECO:0000256" key="1">
    <source>
        <dbReference type="ARBA" id="ARBA00022801"/>
    </source>
</evidence>
<proteinExistence type="predicted"/>
<keyword evidence="7" id="KW-1185">Reference proteome</keyword>
<dbReference type="PIRSF" id="PIRSF031982">
    <property type="entry name" value="UCP031982_abhydr"/>
    <property type="match status" value="1"/>
</dbReference>
<evidence type="ECO:0000256" key="4">
    <source>
        <dbReference type="SAM" id="SignalP"/>
    </source>
</evidence>
<dbReference type="GO" id="GO:0003847">
    <property type="term" value="F:1-alkyl-2-acetylglycerophosphocholine esterase activity"/>
    <property type="evidence" value="ECO:0007669"/>
    <property type="project" value="TreeGrafter"/>
</dbReference>
<dbReference type="InterPro" id="IPR016986">
    <property type="entry name" value="UCP031982_abhydr"/>
</dbReference>
<organism evidence="6 7">
    <name type="scientific">Rhizobium rhizoryzae</name>
    <dbReference type="NCBI Taxonomy" id="451876"/>
    <lineage>
        <taxon>Bacteria</taxon>
        <taxon>Pseudomonadati</taxon>
        <taxon>Pseudomonadota</taxon>
        <taxon>Alphaproteobacteria</taxon>
        <taxon>Hyphomicrobiales</taxon>
        <taxon>Rhizobiaceae</taxon>
        <taxon>Rhizobium/Agrobacterium group</taxon>
        <taxon>Rhizobium</taxon>
    </lineage>
</organism>
<accession>A0A7W6LKU0</accession>
<keyword evidence="2" id="KW-0442">Lipid degradation</keyword>
<evidence type="ECO:0000313" key="6">
    <source>
        <dbReference type="EMBL" id="MBB4146236.1"/>
    </source>
</evidence>
<feature type="signal peptide" evidence="4">
    <location>
        <begin position="1"/>
        <end position="21"/>
    </location>
</feature>
<dbReference type="InterPro" id="IPR041127">
    <property type="entry name" value="PET_hydrolase/cutinase-like"/>
</dbReference>
<dbReference type="SUPFAM" id="SSF53474">
    <property type="entry name" value="alpha/beta-Hydrolases"/>
    <property type="match status" value="1"/>
</dbReference>
<dbReference type="PANTHER" id="PTHR10272:SF0">
    <property type="entry name" value="PLATELET-ACTIVATING FACTOR ACETYLHYDROLASE"/>
    <property type="match status" value="1"/>
</dbReference>
<dbReference type="PANTHER" id="PTHR10272">
    <property type="entry name" value="PLATELET-ACTIVATING FACTOR ACETYLHYDROLASE"/>
    <property type="match status" value="1"/>
</dbReference>
<dbReference type="InterPro" id="IPR029058">
    <property type="entry name" value="AB_hydrolase_fold"/>
</dbReference>
<name>A0A7W6LKU0_9HYPH</name>
<evidence type="ECO:0000256" key="3">
    <source>
        <dbReference type="ARBA" id="ARBA00023098"/>
    </source>
</evidence>
<keyword evidence="3" id="KW-0443">Lipid metabolism</keyword>
<evidence type="ECO:0000259" key="5">
    <source>
        <dbReference type="Pfam" id="PF12740"/>
    </source>
</evidence>
<feature type="chain" id="PRO_5030627486" evidence="4">
    <location>
        <begin position="22"/>
        <end position="341"/>
    </location>
</feature>
<dbReference type="EMBL" id="JACIEC010000028">
    <property type="protein sequence ID" value="MBB4146236.1"/>
    <property type="molecule type" value="Genomic_DNA"/>
</dbReference>